<name>A0A934NSW6_9NOCA</name>
<comment type="caution">
    <text evidence="2">The sequence shown here is derived from an EMBL/GenBank/DDBJ whole genome shotgun (WGS) entry which is preliminary data.</text>
</comment>
<dbReference type="InterPro" id="IPR024747">
    <property type="entry name" value="Pyridox_Oxase-rel"/>
</dbReference>
<dbReference type="PANTHER" id="PTHR34071">
    <property type="entry name" value="5-NITROIMIDAZOLE ANTIBIOTICS RESISTANCE PROTEIN, NIMA-FAMILY-RELATED PROTEIN-RELATED"/>
    <property type="match status" value="1"/>
</dbReference>
<dbReference type="RefSeq" id="WP_199705459.1">
    <property type="nucleotide sequence ID" value="NZ_JAEMNV010000005.1"/>
</dbReference>
<feature type="region of interest" description="Disordered" evidence="1">
    <location>
        <begin position="195"/>
        <end position="223"/>
    </location>
</feature>
<dbReference type="SUPFAM" id="SSF50475">
    <property type="entry name" value="FMN-binding split barrel"/>
    <property type="match status" value="1"/>
</dbReference>
<evidence type="ECO:0000313" key="3">
    <source>
        <dbReference type="Proteomes" id="UP000655868"/>
    </source>
</evidence>
<dbReference type="InterPro" id="IPR012349">
    <property type="entry name" value="Split_barrel_FMN-bd"/>
</dbReference>
<protein>
    <submittedName>
        <fullName evidence="2">Pyridoxamine 5'-phosphate oxidase family protein</fullName>
    </submittedName>
</protein>
<evidence type="ECO:0000313" key="2">
    <source>
        <dbReference type="EMBL" id="MBJ8340580.1"/>
    </source>
</evidence>
<dbReference type="PANTHER" id="PTHR34071:SF2">
    <property type="entry name" value="FLAVIN-NUCLEOTIDE-BINDING PROTEIN"/>
    <property type="match status" value="1"/>
</dbReference>
<dbReference type="Pfam" id="PF12900">
    <property type="entry name" value="Pyridox_ox_2"/>
    <property type="match status" value="1"/>
</dbReference>
<dbReference type="Proteomes" id="UP000655868">
    <property type="component" value="Unassembled WGS sequence"/>
</dbReference>
<proteinExistence type="predicted"/>
<reference evidence="2" key="1">
    <citation type="submission" date="2020-12" db="EMBL/GenBank/DDBJ databases">
        <title>Antrihabitans popcorni sp. nov. and Antrihabitans auranticaus sp. nov., isolated from a larva cave.</title>
        <authorList>
            <person name="Lee S.D."/>
            <person name="Kim I.S."/>
        </authorList>
    </citation>
    <scope>NUCLEOTIDE SEQUENCE</scope>
    <source>
        <strain evidence="2">YC3-6</strain>
    </source>
</reference>
<keyword evidence="3" id="KW-1185">Reference proteome</keyword>
<evidence type="ECO:0000256" key="1">
    <source>
        <dbReference type="SAM" id="MobiDB-lite"/>
    </source>
</evidence>
<accession>A0A934NSW6</accession>
<dbReference type="AlphaFoldDB" id="A0A934NSW6"/>
<dbReference type="EMBL" id="JAEMNV010000005">
    <property type="protein sequence ID" value="MBJ8340580.1"/>
    <property type="molecule type" value="Genomic_DNA"/>
</dbReference>
<gene>
    <name evidence="2" type="ORF">JGU71_16945</name>
</gene>
<dbReference type="Gene3D" id="2.30.110.10">
    <property type="entry name" value="Electron Transport, Fmn-binding Protein, Chain A"/>
    <property type="match status" value="1"/>
</dbReference>
<organism evidence="2 3">
    <name type="scientific">Antrihabitans stalagmiti</name>
    <dbReference type="NCBI Taxonomy" id="2799499"/>
    <lineage>
        <taxon>Bacteria</taxon>
        <taxon>Bacillati</taxon>
        <taxon>Actinomycetota</taxon>
        <taxon>Actinomycetes</taxon>
        <taxon>Mycobacteriales</taxon>
        <taxon>Nocardiaceae</taxon>
        <taxon>Antrihabitans</taxon>
    </lineage>
</organism>
<sequence>MSNTDTLSPTPRSTVKRLKDRARTDRADLYEILDAALICHLGIVVDGSPVVLPTSFARSGDTLYLHGSTGARSLREALAADVSITVTLLDGIVYARSAMHFSMNYRSAVVFGRCRQVSGDEKAAALQSIVEHLAPGAWDVVRQPNKRELAATSVHAIDLTEASVKMRSGGPGDDLSDIEAGGVWAGVLPLQQSWGDPVTSTDLEPGVDVPEHVRHRPVTTLGR</sequence>